<dbReference type="InterPro" id="IPR005828">
    <property type="entry name" value="MFS_sugar_transport-like"/>
</dbReference>
<evidence type="ECO:0000256" key="1">
    <source>
        <dbReference type="ARBA" id="ARBA00004141"/>
    </source>
</evidence>
<dbReference type="PROSITE" id="PS50850">
    <property type="entry name" value="MFS"/>
    <property type="match status" value="1"/>
</dbReference>
<sequence length="695" mass="74854">MEDEQSATYTVDDALISSGFGKYQILILSYAGIGLIAEAMEMMLLSFVGPSVQLEWNLTAHQESMITSVVFVGMLIGAYSWGVVSDNYGRRQILLMVTNSNCFGNGKALMKGFLFTAIMTSGAGFLSAFSPNYVALMALRFLVGIGLGGGPVLGSWFLEFVPAPSRGTWMVVVMPKYGWRWLLALSSVPSLLLLLFYAITPESPRFLCMKGRTMEAVDVLEKMARLNSAQLPSGKLVSDKNIELDEVSESATLLSATAKAAKEEENDNIKEDEGSDFGGFKSVSKLLSPKLLRATLLLWMAFFGNAFSYYGIVLLTSELSNGNRICAKQEVESVHSNNSSLYKNVFISSFAVFSRTEILTRISLFGARLCISASFTIVYIYAPEIYPTSVRTTGIGVASSVGRIGGILCPLVAVALDETFPRRFFHLPLEFDVEAIAFRGAHFLAECFAPGGNWRVPLAVPRNSSSVPHTTYPSWHLANVSAGHFKFVDTSLAANHNIFPHLANPILDPSQEPESMVFSMAQRQRSYNAPNRNHGPLPDQSSFVAAVGAAIPQPRAVTTEMNIGRITRATRGNDQAEGSTTAVRGNKRQRGAGRGRSTGAGRGRGRSTSARRGRGRSTSLGLGRGQEFGVGTSSGFGRGEFGVGTFSGFGRGGFGVGTSSGFGRGGFHVGMGAYYMLFGEDMPTQIPDLNGPTDV</sequence>
<evidence type="ECO:0000256" key="2">
    <source>
        <dbReference type="ARBA" id="ARBA00022448"/>
    </source>
</evidence>
<feature type="transmembrane region" description="Helical" evidence="7">
    <location>
        <begin position="65"/>
        <end position="88"/>
    </location>
</feature>
<evidence type="ECO:0000256" key="6">
    <source>
        <dbReference type="SAM" id="MobiDB-lite"/>
    </source>
</evidence>
<keyword evidence="5 7" id="KW-0472">Membrane</keyword>
<feature type="compositionally biased region" description="Polar residues" evidence="6">
    <location>
        <begin position="570"/>
        <end position="583"/>
    </location>
</feature>
<protein>
    <submittedName>
        <fullName evidence="9">Synaptic vesicle 2-related protein</fullName>
    </submittedName>
</protein>
<feature type="transmembrane region" description="Helical" evidence="7">
    <location>
        <begin position="25"/>
        <end position="45"/>
    </location>
</feature>
<dbReference type="STRING" id="4572.M7ZUT9"/>
<feature type="transmembrane region" description="Helical" evidence="7">
    <location>
        <begin position="135"/>
        <end position="158"/>
    </location>
</feature>
<feature type="transmembrane region" description="Helical" evidence="7">
    <location>
        <begin position="394"/>
        <end position="416"/>
    </location>
</feature>
<dbReference type="GO" id="GO:0022857">
    <property type="term" value="F:transmembrane transporter activity"/>
    <property type="evidence" value="ECO:0007669"/>
    <property type="project" value="InterPro"/>
</dbReference>
<gene>
    <name evidence="9" type="ORF">TRIUR3_29763</name>
</gene>
<organism evidence="9">
    <name type="scientific">Triticum urartu</name>
    <name type="common">Red wild einkorn</name>
    <name type="synonym">Crithodium urartu</name>
    <dbReference type="NCBI Taxonomy" id="4572"/>
    <lineage>
        <taxon>Eukaryota</taxon>
        <taxon>Viridiplantae</taxon>
        <taxon>Streptophyta</taxon>
        <taxon>Embryophyta</taxon>
        <taxon>Tracheophyta</taxon>
        <taxon>Spermatophyta</taxon>
        <taxon>Magnoliopsida</taxon>
        <taxon>Liliopsida</taxon>
        <taxon>Poales</taxon>
        <taxon>Poaceae</taxon>
        <taxon>BOP clade</taxon>
        <taxon>Pooideae</taxon>
        <taxon>Triticodae</taxon>
        <taxon>Triticeae</taxon>
        <taxon>Triticinae</taxon>
        <taxon>Triticum</taxon>
    </lineage>
</organism>
<dbReference type="GO" id="GO:0016020">
    <property type="term" value="C:membrane"/>
    <property type="evidence" value="ECO:0007669"/>
    <property type="project" value="UniProtKB-SubCell"/>
</dbReference>
<evidence type="ECO:0000313" key="9">
    <source>
        <dbReference type="EMBL" id="EMS63401.1"/>
    </source>
</evidence>
<evidence type="ECO:0000256" key="5">
    <source>
        <dbReference type="ARBA" id="ARBA00023136"/>
    </source>
</evidence>
<dbReference type="Gene3D" id="1.20.1250.20">
    <property type="entry name" value="MFS general substrate transporter like domains"/>
    <property type="match status" value="1"/>
</dbReference>
<name>M7ZUT9_TRIUA</name>
<keyword evidence="3 7" id="KW-0812">Transmembrane</keyword>
<evidence type="ECO:0000259" key="8">
    <source>
        <dbReference type="PROSITE" id="PS50850"/>
    </source>
</evidence>
<dbReference type="PANTHER" id="PTHR23511:SF5">
    <property type="entry name" value="MAJOR FACILITATOR-TYPE TRANSPORTER HXNZ-RELATED"/>
    <property type="match status" value="1"/>
</dbReference>
<feature type="transmembrane region" description="Helical" evidence="7">
    <location>
        <begin position="179"/>
        <end position="199"/>
    </location>
</feature>
<evidence type="ECO:0000256" key="7">
    <source>
        <dbReference type="SAM" id="Phobius"/>
    </source>
</evidence>
<dbReference type="InterPro" id="IPR020846">
    <property type="entry name" value="MFS_dom"/>
</dbReference>
<accession>M7ZUT9</accession>
<dbReference type="AlphaFoldDB" id="M7ZUT9"/>
<feature type="transmembrane region" description="Helical" evidence="7">
    <location>
        <begin position="108"/>
        <end position="129"/>
    </location>
</feature>
<feature type="region of interest" description="Disordered" evidence="6">
    <location>
        <begin position="567"/>
        <end position="626"/>
    </location>
</feature>
<dbReference type="EMBL" id="KD070048">
    <property type="protein sequence ID" value="EMS63401.1"/>
    <property type="molecule type" value="Genomic_DNA"/>
</dbReference>
<dbReference type="InterPro" id="IPR036259">
    <property type="entry name" value="MFS_trans_sf"/>
</dbReference>
<dbReference type="SUPFAM" id="SSF103473">
    <property type="entry name" value="MFS general substrate transporter"/>
    <property type="match status" value="2"/>
</dbReference>
<keyword evidence="2" id="KW-0813">Transport</keyword>
<evidence type="ECO:0000256" key="3">
    <source>
        <dbReference type="ARBA" id="ARBA00022692"/>
    </source>
</evidence>
<reference evidence="9" key="1">
    <citation type="journal article" date="2013" name="Nature">
        <title>Draft genome of the wheat A-genome progenitor Triticum urartu.</title>
        <authorList>
            <person name="Ling H.Q."/>
            <person name="Zhao S."/>
            <person name="Liu D."/>
            <person name="Wang J."/>
            <person name="Sun H."/>
            <person name="Zhang C."/>
            <person name="Fan H."/>
            <person name="Li D."/>
            <person name="Dong L."/>
            <person name="Tao Y."/>
            <person name="Gao C."/>
            <person name="Wu H."/>
            <person name="Li Y."/>
            <person name="Cui Y."/>
            <person name="Guo X."/>
            <person name="Zheng S."/>
            <person name="Wang B."/>
            <person name="Yu K."/>
            <person name="Liang Q."/>
            <person name="Yang W."/>
            <person name="Lou X."/>
            <person name="Chen J."/>
            <person name="Feng M."/>
            <person name="Jian J."/>
            <person name="Zhang X."/>
            <person name="Luo G."/>
            <person name="Jiang Y."/>
            <person name="Liu J."/>
            <person name="Wang Z."/>
            <person name="Sha Y."/>
            <person name="Zhang B."/>
            <person name="Wu H."/>
            <person name="Tang D."/>
            <person name="Shen Q."/>
            <person name="Xue P."/>
            <person name="Zou S."/>
            <person name="Wang X."/>
            <person name="Liu X."/>
            <person name="Wang F."/>
            <person name="Yang Y."/>
            <person name="An X."/>
            <person name="Dong Z."/>
            <person name="Zhang K."/>
            <person name="Zhang X."/>
            <person name="Luo M.C."/>
            <person name="Dvorak J."/>
            <person name="Tong Y."/>
            <person name="Wang J."/>
            <person name="Yang H."/>
            <person name="Li Z."/>
            <person name="Wang D."/>
            <person name="Zhang A."/>
            <person name="Wang J."/>
        </authorList>
    </citation>
    <scope>NUCLEOTIDE SEQUENCE</scope>
</reference>
<feature type="transmembrane region" description="Helical" evidence="7">
    <location>
        <begin position="362"/>
        <end position="382"/>
    </location>
</feature>
<evidence type="ECO:0000256" key="4">
    <source>
        <dbReference type="ARBA" id="ARBA00022989"/>
    </source>
</evidence>
<comment type="subcellular location">
    <subcellularLocation>
        <location evidence="1">Membrane</location>
        <topology evidence="1">Multi-pass membrane protein</topology>
    </subcellularLocation>
</comment>
<feature type="compositionally biased region" description="Basic residues" evidence="6">
    <location>
        <begin position="603"/>
        <end position="615"/>
    </location>
</feature>
<keyword evidence="4 7" id="KW-1133">Transmembrane helix</keyword>
<dbReference type="Pfam" id="PF00083">
    <property type="entry name" value="Sugar_tr"/>
    <property type="match status" value="1"/>
</dbReference>
<feature type="domain" description="Major facilitator superfamily (MFS) profile" evidence="8">
    <location>
        <begin position="27"/>
        <end position="464"/>
    </location>
</feature>
<dbReference type="PANTHER" id="PTHR23511">
    <property type="entry name" value="SYNAPTIC VESICLE GLYCOPROTEIN 2"/>
    <property type="match status" value="1"/>
</dbReference>
<dbReference type="eggNOG" id="KOG0253">
    <property type="taxonomic scope" value="Eukaryota"/>
</dbReference>
<feature type="transmembrane region" description="Helical" evidence="7">
    <location>
        <begin position="296"/>
        <end position="315"/>
    </location>
</feature>
<proteinExistence type="predicted"/>